<dbReference type="InterPro" id="IPR008201">
    <property type="entry name" value="HepT-like"/>
</dbReference>
<accession>A0A1T4PEC2</accession>
<evidence type="ECO:0000256" key="2">
    <source>
        <dbReference type="ARBA" id="ARBA00022722"/>
    </source>
</evidence>
<proteinExistence type="inferred from homology"/>
<dbReference type="SUPFAM" id="SSF81593">
    <property type="entry name" value="Nucleotidyltransferase substrate binding subunit/domain"/>
    <property type="match status" value="1"/>
</dbReference>
<dbReference type="Proteomes" id="UP000190102">
    <property type="component" value="Unassembled WGS sequence"/>
</dbReference>
<reference evidence="6" key="1">
    <citation type="submission" date="2017-02" db="EMBL/GenBank/DDBJ databases">
        <authorList>
            <person name="Varghese N."/>
            <person name="Submissions S."/>
        </authorList>
    </citation>
    <scope>NUCLEOTIDE SEQUENCE [LARGE SCALE GENOMIC DNA]</scope>
    <source>
        <strain evidence="6">ATCC BAA-34</strain>
    </source>
</reference>
<dbReference type="InterPro" id="IPR037038">
    <property type="entry name" value="HepT-like_sf"/>
</dbReference>
<keyword evidence="3" id="KW-0378">Hydrolase</keyword>
<keyword evidence="6" id="KW-1185">Reference proteome</keyword>
<dbReference type="EMBL" id="FUWR01000009">
    <property type="protein sequence ID" value="SJZ89701.1"/>
    <property type="molecule type" value="Genomic_DNA"/>
</dbReference>
<dbReference type="Gene3D" id="1.20.120.580">
    <property type="entry name" value="bsu32300-like"/>
    <property type="match status" value="1"/>
</dbReference>
<dbReference type="AlphaFoldDB" id="A0A1T4PEC2"/>
<dbReference type="GO" id="GO:0004540">
    <property type="term" value="F:RNA nuclease activity"/>
    <property type="evidence" value="ECO:0007669"/>
    <property type="project" value="InterPro"/>
</dbReference>
<dbReference type="OrthoDB" id="4829434at2"/>
<dbReference type="STRING" id="115783.SAMN02745119_01953"/>
<evidence type="ECO:0000313" key="6">
    <source>
        <dbReference type="Proteomes" id="UP000190102"/>
    </source>
</evidence>
<keyword evidence="2" id="KW-0540">Nuclease</keyword>
<evidence type="ECO:0000256" key="1">
    <source>
        <dbReference type="ARBA" id="ARBA00022649"/>
    </source>
</evidence>
<dbReference type="RefSeq" id="WP_078790236.1">
    <property type="nucleotide sequence ID" value="NZ_FUWR01000009.1"/>
</dbReference>
<name>A0A1T4PEC2_9BACT</name>
<organism evidence="5 6">
    <name type="scientific">Trichlorobacter thiogenes</name>
    <dbReference type="NCBI Taxonomy" id="115783"/>
    <lineage>
        <taxon>Bacteria</taxon>
        <taxon>Pseudomonadati</taxon>
        <taxon>Thermodesulfobacteriota</taxon>
        <taxon>Desulfuromonadia</taxon>
        <taxon>Geobacterales</taxon>
        <taxon>Geobacteraceae</taxon>
        <taxon>Trichlorobacter</taxon>
    </lineage>
</organism>
<sequence length="139" mass="15334">MRLDLYQSETALIAQEQSSLLDEASERLRGGGILSRLEQNGVLHALQVLIENAVGKAKQLLKASGKQVPLSAYDSFASLMQLGVVSETGLPAWNAAIGLRNRIVHDYMNIDLPRALELVKNNQYKFITDFLLKPITIGE</sequence>
<evidence type="ECO:0000256" key="3">
    <source>
        <dbReference type="ARBA" id="ARBA00022801"/>
    </source>
</evidence>
<dbReference type="NCBIfam" id="NF047751">
    <property type="entry name" value="HepT_toxin"/>
    <property type="match status" value="1"/>
</dbReference>
<dbReference type="GO" id="GO:0016787">
    <property type="term" value="F:hydrolase activity"/>
    <property type="evidence" value="ECO:0007669"/>
    <property type="project" value="UniProtKB-KW"/>
</dbReference>
<dbReference type="PANTHER" id="PTHR33397:SF5">
    <property type="entry name" value="RNASE YUTE-RELATED"/>
    <property type="match status" value="1"/>
</dbReference>
<dbReference type="GO" id="GO:0110001">
    <property type="term" value="C:toxin-antitoxin complex"/>
    <property type="evidence" value="ECO:0007669"/>
    <property type="project" value="InterPro"/>
</dbReference>
<evidence type="ECO:0000313" key="5">
    <source>
        <dbReference type="EMBL" id="SJZ89701.1"/>
    </source>
</evidence>
<protein>
    <submittedName>
        <fullName evidence="5">Uncharacterized conserved protein YutE, UPF0331/DUF86 family</fullName>
    </submittedName>
</protein>
<keyword evidence="1" id="KW-1277">Toxin-antitoxin system</keyword>
<gene>
    <name evidence="5" type="ORF">SAMN02745119_01953</name>
</gene>
<dbReference type="PANTHER" id="PTHR33397">
    <property type="entry name" value="UPF0331 PROTEIN YUTE"/>
    <property type="match status" value="1"/>
</dbReference>
<comment type="similarity">
    <text evidence="4">Belongs to the HepT RNase toxin family.</text>
</comment>
<dbReference type="InterPro" id="IPR052379">
    <property type="entry name" value="Type_VII_TA_RNase"/>
</dbReference>
<evidence type="ECO:0000256" key="4">
    <source>
        <dbReference type="ARBA" id="ARBA00024207"/>
    </source>
</evidence>
<dbReference type="Pfam" id="PF01934">
    <property type="entry name" value="HepT-like"/>
    <property type="match status" value="1"/>
</dbReference>